<keyword evidence="1" id="KW-0812">Transmembrane</keyword>
<keyword evidence="1" id="KW-0472">Membrane</keyword>
<keyword evidence="1" id="KW-1133">Transmembrane helix</keyword>
<feature type="transmembrane region" description="Helical" evidence="1">
    <location>
        <begin position="69"/>
        <end position="89"/>
    </location>
</feature>
<feature type="transmembrane region" description="Helical" evidence="1">
    <location>
        <begin position="6"/>
        <end position="25"/>
    </location>
</feature>
<comment type="caution">
    <text evidence="2">The sequence shown here is derived from an EMBL/GenBank/DDBJ whole genome shotgun (WGS) entry which is preliminary data.</text>
</comment>
<sequence length="127" mass="14529">MLYLLIFVALLILFVGFFIWTAIAGRRHQRRRHVLRAWVTVTIFVATVLYAEGLRYLYSFNKDAQTIHLPFAITSGVIFLVLVLLGWKLQSGNRFRVWHRAAVITFAVMLIPTTITGILLITTAAPR</sequence>
<name>A0A1F5EAS8_9BACT</name>
<organism evidence="2 3">
    <name type="scientific">Candidatus Berkelbacteria bacterium RIFCSPLOWO2_01_FULL_50_28</name>
    <dbReference type="NCBI Taxonomy" id="1797471"/>
    <lineage>
        <taxon>Bacteria</taxon>
        <taxon>Candidatus Berkelbacteria</taxon>
    </lineage>
</organism>
<dbReference type="AlphaFoldDB" id="A0A1F5EAS8"/>
<evidence type="ECO:0000256" key="1">
    <source>
        <dbReference type="SAM" id="Phobius"/>
    </source>
</evidence>
<reference evidence="2 3" key="1">
    <citation type="journal article" date="2016" name="Nat. Commun.">
        <title>Thousands of microbial genomes shed light on interconnected biogeochemical processes in an aquifer system.</title>
        <authorList>
            <person name="Anantharaman K."/>
            <person name="Brown C.T."/>
            <person name="Hug L.A."/>
            <person name="Sharon I."/>
            <person name="Castelle C.J."/>
            <person name="Probst A.J."/>
            <person name="Thomas B.C."/>
            <person name="Singh A."/>
            <person name="Wilkins M.J."/>
            <person name="Karaoz U."/>
            <person name="Brodie E.L."/>
            <person name="Williams K.H."/>
            <person name="Hubbard S.S."/>
            <person name="Banfield J.F."/>
        </authorList>
    </citation>
    <scope>NUCLEOTIDE SEQUENCE [LARGE SCALE GENOMIC DNA]</scope>
</reference>
<feature type="transmembrane region" description="Helical" evidence="1">
    <location>
        <begin position="101"/>
        <end position="125"/>
    </location>
</feature>
<accession>A0A1F5EAS8</accession>
<feature type="transmembrane region" description="Helical" evidence="1">
    <location>
        <begin position="37"/>
        <end position="57"/>
    </location>
</feature>
<dbReference type="EMBL" id="MEZX01000002">
    <property type="protein sequence ID" value="OGD64483.1"/>
    <property type="molecule type" value="Genomic_DNA"/>
</dbReference>
<gene>
    <name evidence="2" type="ORF">A3A71_00265</name>
</gene>
<dbReference type="Proteomes" id="UP000177481">
    <property type="component" value="Unassembled WGS sequence"/>
</dbReference>
<proteinExistence type="predicted"/>
<evidence type="ECO:0000313" key="3">
    <source>
        <dbReference type="Proteomes" id="UP000177481"/>
    </source>
</evidence>
<evidence type="ECO:0000313" key="2">
    <source>
        <dbReference type="EMBL" id="OGD64483.1"/>
    </source>
</evidence>
<protein>
    <recommendedName>
        <fullName evidence="4">DUF420 domain-containing protein</fullName>
    </recommendedName>
</protein>
<evidence type="ECO:0008006" key="4">
    <source>
        <dbReference type="Google" id="ProtNLM"/>
    </source>
</evidence>
<dbReference type="STRING" id="1797471.A3A71_00265"/>